<feature type="non-terminal residue" evidence="1">
    <location>
        <position position="163"/>
    </location>
</feature>
<dbReference type="EMBL" id="BTSX01000004">
    <property type="protein sequence ID" value="GMS96367.1"/>
    <property type="molecule type" value="Genomic_DNA"/>
</dbReference>
<dbReference type="Proteomes" id="UP001432027">
    <property type="component" value="Unassembled WGS sequence"/>
</dbReference>
<feature type="non-terminal residue" evidence="1">
    <location>
        <position position="1"/>
    </location>
</feature>
<name>A0AAV5TQ40_9BILA</name>
<evidence type="ECO:0000313" key="1">
    <source>
        <dbReference type="EMBL" id="GMS96367.1"/>
    </source>
</evidence>
<dbReference type="AlphaFoldDB" id="A0AAV5TQ40"/>
<evidence type="ECO:0000313" key="2">
    <source>
        <dbReference type="Proteomes" id="UP001432027"/>
    </source>
</evidence>
<comment type="caution">
    <text evidence="1">The sequence shown here is derived from an EMBL/GenBank/DDBJ whole genome shotgun (WGS) entry which is preliminary data.</text>
</comment>
<gene>
    <name evidence="1" type="ORF">PENTCL1PPCAC_18542</name>
</gene>
<proteinExistence type="predicted"/>
<accession>A0AAV5TQ40</accession>
<keyword evidence="2" id="KW-1185">Reference proteome</keyword>
<protein>
    <submittedName>
        <fullName evidence="1">Uncharacterized protein</fullName>
    </submittedName>
</protein>
<sequence>VLQALGFTRINRKINLDLHHRMITHFLLLLVLPLLSLTKSPFPELAFPACPANYTKGDLYVDFERGSPTWLSYQYKCWDDYMTFVGCRTPNGSVIANWDTGFFSYGSEYMVWYINCTSYWPMDKREWIEPSFYLKLKVEGCIYKNIVYSLMGTFEEVRGLNSR</sequence>
<reference evidence="1" key="1">
    <citation type="submission" date="2023-10" db="EMBL/GenBank/DDBJ databases">
        <title>Genome assembly of Pristionchus species.</title>
        <authorList>
            <person name="Yoshida K."/>
            <person name="Sommer R.J."/>
        </authorList>
    </citation>
    <scope>NUCLEOTIDE SEQUENCE</scope>
    <source>
        <strain evidence="1">RS0144</strain>
    </source>
</reference>
<organism evidence="1 2">
    <name type="scientific">Pristionchus entomophagus</name>
    <dbReference type="NCBI Taxonomy" id="358040"/>
    <lineage>
        <taxon>Eukaryota</taxon>
        <taxon>Metazoa</taxon>
        <taxon>Ecdysozoa</taxon>
        <taxon>Nematoda</taxon>
        <taxon>Chromadorea</taxon>
        <taxon>Rhabditida</taxon>
        <taxon>Rhabditina</taxon>
        <taxon>Diplogasteromorpha</taxon>
        <taxon>Diplogasteroidea</taxon>
        <taxon>Neodiplogasteridae</taxon>
        <taxon>Pristionchus</taxon>
    </lineage>
</organism>